<dbReference type="RefSeq" id="WP_024753393.1">
    <property type="nucleotide sequence ID" value="NZ_CP027018.1"/>
</dbReference>
<dbReference type="AlphaFoldDB" id="A0A0B7GVI7"/>
<name>A0A0B7GVI7_TREPH</name>
<reference evidence="2 4" key="3">
    <citation type="submission" date="2019-08" db="EMBL/GenBank/DDBJ databases">
        <authorList>
            <person name="Kuhnert P."/>
        </authorList>
    </citation>
    <scope>NUCLEOTIDE SEQUENCE [LARGE SCALE GENOMIC DNA]</scope>
    <source>
        <strain evidence="2 4">B36.5</strain>
    </source>
</reference>
<evidence type="ECO:0000313" key="2">
    <source>
        <dbReference type="EMBL" id="QEJ98420.1"/>
    </source>
</evidence>
<evidence type="ECO:0000313" key="3">
    <source>
        <dbReference type="Proteomes" id="UP000042527"/>
    </source>
</evidence>
<dbReference type="Proteomes" id="UP000323594">
    <property type="component" value="Chromosome"/>
</dbReference>
<dbReference type="EMBL" id="CP042817">
    <property type="protein sequence ID" value="QEJ98420.1"/>
    <property type="molecule type" value="Genomic_DNA"/>
</dbReference>
<reference evidence="3" key="1">
    <citation type="submission" date="2015-01" db="EMBL/GenBank/DDBJ databases">
        <authorList>
            <person name="Manzoor Shahid"/>
            <person name="Zubair Saima"/>
        </authorList>
    </citation>
    <scope>NUCLEOTIDE SEQUENCE [LARGE SCALE GENOMIC DNA]</scope>
    <source>
        <strain evidence="3">V1</strain>
    </source>
</reference>
<evidence type="ECO:0000313" key="1">
    <source>
        <dbReference type="EMBL" id="CEM62699.1"/>
    </source>
</evidence>
<dbReference type="Proteomes" id="UP000042527">
    <property type="component" value="Unassembled WGS sequence"/>
</dbReference>
<gene>
    <name evidence="2" type="ORF">FUT82_10700</name>
    <name evidence="1" type="ORF">TPHV1_40202</name>
</gene>
<sequence length="292" mass="33836">MTHTVCQYPSGNEIFLREALYRNEYIYSLKCFMLNGQFTTQKAALLKMRVLLACIEASAIVIDAYIQTEEKLSYLFVLCSSKLDSSNFSAIIRRYTPKALIEEMDEKTALHCLQNISVEALKNKKIPYIFPLNELHSSKECLLSLLIEYRALTAEMDEAFKHIRSQNSLRGLRRRAFDFLEKKAKDEKTLSNRRAENFLTDIVIFEERKRIASVAVFQIETINRRPHKSSLVIKKESGGGELFYDKLYCIKKIDFLSSRFTKRLARGLYQMEVPGKKTSFTVNFTVPSLFIL</sequence>
<proteinExistence type="predicted"/>
<dbReference type="EMBL" id="CDNC01000034">
    <property type="protein sequence ID" value="CEM62699.1"/>
    <property type="molecule type" value="Genomic_DNA"/>
</dbReference>
<dbReference type="GeneID" id="57752852"/>
<keyword evidence="3" id="KW-1185">Reference proteome</keyword>
<protein>
    <submittedName>
        <fullName evidence="1">Uncharacterized protein</fullName>
    </submittedName>
</protein>
<evidence type="ECO:0000313" key="4">
    <source>
        <dbReference type="Proteomes" id="UP000323594"/>
    </source>
</evidence>
<organism evidence="1 3">
    <name type="scientific">Treponema phagedenis</name>
    <dbReference type="NCBI Taxonomy" id="162"/>
    <lineage>
        <taxon>Bacteria</taxon>
        <taxon>Pseudomonadati</taxon>
        <taxon>Spirochaetota</taxon>
        <taxon>Spirochaetia</taxon>
        <taxon>Spirochaetales</taxon>
        <taxon>Treponemataceae</taxon>
        <taxon>Treponema</taxon>
    </lineage>
</organism>
<reference evidence="1" key="2">
    <citation type="submission" date="2015-01" db="EMBL/GenBank/DDBJ databases">
        <authorList>
            <person name="Xiang T."/>
            <person name="Song Y."/>
            <person name="Huang L."/>
            <person name="Wang B."/>
            <person name="Wu P."/>
        </authorList>
    </citation>
    <scope>NUCLEOTIDE SEQUENCE [LARGE SCALE GENOMIC DNA]</scope>
    <source>
        <strain evidence="1">V1</strain>
    </source>
</reference>
<accession>A0A0B7GVI7</accession>